<evidence type="ECO:0000313" key="2">
    <source>
        <dbReference type="Proteomes" id="UP001066276"/>
    </source>
</evidence>
<evidence type="ECO:0000313" key="1">
    <source>
        <dbReference type="EMBL" id="KAJ1092504.1"/>
    </source>
</evidence>
<keyword evidence="2" id="KW-1185">Reference proteome</keyword>
<gene>
    <name evidence="1" type="ORF">NDU88_005614</name>
</gene>
<accession>A0AAV7LPM0</accession>
<proteinExistence type="predicted"/>
<reference evidence="1" key="1">
    <citation type="journal article" date="2022" name="bioRxiv">
        <title>Sequencing and chromosome-scale assembly of the giantPleurodeles waltlgenome.</title>
        <authorList>
            <person name="Brown T."/>
            <person name="Elewa A."/>
            <person name="Iarovenko S."/>
            <person name="Subramanian E."/>
            <person name="Araus A.J."/>
            <person name="Petzold A."/>
            <person name="Susuki M."/>
            <person name="Suzuki K.-i.T."/>
            <person name="Hayashi T."/>
            <person name="Toyoda A."/>
            <person name="Oliveira C."/>
            <person name="Osipova E."/>
            <person name="Leigh N.D."/>
            <person name="Simon A."/>
            <person name="Yun M.H."/>
        </authorList>
    </citation>
    <scope>NUCLEOTIDE SEQUENCE</scope>
    <source>
        <strain evidence="1">20211129_DDA</strain>
        <tissue evidence="1">Liver</tissue>
    </source>
</reference>
<name>A0AAV7LPM0_PLEWA</name>
<sequence>MCAAIEGRYAPSTVEQPYSVLHSVLAPSPNLQPRGSTSKVFTRCRLRCHPNQATWGPTSSAVRCTPKGVPYSLFRPPIDHRSSSATSRSPLNLLVANQYSLGLQHVRVKAFGPSVVRQSPEVPAGSAFRSRILFCFSPGRGLSTFLPGPAGPRSILG</sequence>
<protein>
    <submittedName>
        <fullName evidence="1">Uncharacterized protein</fullName>
    </submittedName>
</protein>
<dbReference type="AlphaFoldDB" id="A0AAV7LPM0"/>
<organism evidence="1 2">
    <name type="scientific">Pleurodeles waltl</name>
    <name type="common">Iberian ribbed newt</name>
    <dbReference type="NCBI Taxonomy" id="8319"/>
    <lineage>
        <taxon>Eukaryota</taxon>
        <taxon>Metazoa</taxon>
        <taxon>Chordata</taxon>
        <taxon>Craniata</taxon>
        <taxon>Vertebrata</taxon>
        <taxon>Euteleostomi</taxon>
        <taxon>Amphibia</taxon>
        <taxon>Batrachia</taxon>
        <taxon>Caudata</taxon>
        <taxon>Salamandroidea</taxon>
        <taxon>Salamandridae</taxon>
        <taxon>Pleurodelinae</taxon>
        <taxon>Pleurodeles</taxon>
    </lineage>
</organism>
<dbReference type="EMBL" id="JANPWB010000015">
    <property type="protein sequence ID" value="KAJ1092504.1"/>
    <property type="molecule type" value="Genomic_DNA"/>
</dbReference>
<comment type="caution">
    <text evidence="1">The sequence shown here is derived from an EMBL/GenBank/DDBJ whole genome shotgun (WGS) entry which is preliminary data.</text>
</comment>
<dbReference type="Proteomes" id="UP001066276">
    <property type="component" value="Chromosome 11"/>
</dbReference>